<sequence>MTGKGSGFFWPSFTDLMTSLFFIMLVLYVLTYLKLTNQQRATEQQLREIKRVQEAVKALPSEYFIYDPLNQRYKLNLNVNFASNSSNINDLDEIVLVDLLKAGKSISALLKQLNNTNSKVSYLLIVEGNTQRSYDNYLKMPDVGYNLSYKRALSLVNYWQDNGLDFTEISNCELMIVGSGYFGKARDTNEDENRKFTIQITPKIGEIRIE</sequence>
<gene>
    <name evidence="2" type="ORF">KUV50_02915</name>
</gene>
<feature type="transmembrane region" description="Helical" evidence="1">
    <location>
        <begin position="16"/>
        <end position="35"/>
    </location>
</feature>
<dbReference type="Gene3D" id="3.30.1330.60">
    <property type="entry name" value="OmpA-like domain"/>
    <property type="match status" value="1"/>
</dbReference>
<keyword evidence="3" id="KW-1185">Reference proteome</keyword>
<dbReference type="InterPro" id="IPR036737">
    <property type="entry name" value="OmpA-like_sf"/>
</dbReference>
<evidence type="ECO:0000256" key="1">
    <source>
        <dbReference type="SAM" id="Phobius"/>
    </source>
</evidence>
<dbReference type="EMBL" id="JAHVHU010000003">
    <property type="protein sequence ID" value="MBY5957071.1"/>
    <property type="molecule type" value="Genomic_DNA"/>
</dbReference>
<evidence type="ECO:0008006" key="4">
    <source>
        <dbReference type="Google" id="ProtNLM"/>
    </source>
</evidence>
<evidence type="ECO:0000313" key="3">
    <source>
        <dbReference type="Proteomes" id="UP000753961"/>
    </source>
</evidence>
<accession>A0A953L9X4</accession>
<protein>
    <recommendedName>
        <fullName evidence="4">OmpA family protein</fullName>
    </recommendedName>
</protein>
<keyword evidence="1" id="KW-0472">Membrane</keyword>
<keyword evidence="1" id="KW-1133">Transmembrane helix</keyword>
<organism evidence="2 3">
    <name type="scientific">Membranihabitans marinus</name>
    <dbReference type="NCBI Taxonomy" id="1227546"/>
    <lineage>
        <taxon>Bacteria</taxon>
        <taxon>Pseudomonadati</taxon>
        <taxon>Bacteroidota</taxon>
        <taxon>Saprospiria</taxon>
        <taxon>Saprospirales</taxon>
        <taxon>Saprospiraceae</taxon>
        <taxon>Membranihabitans</taxon>
    </lineage>
</organism>
<dbReference type="RefSeq" id="WP_222578594.1">
    <property type="nucleotide sequence ID" value="NZ_JAHVHU010000003.1"/>
</dbReference>
<proteinExistence type="predicted"/>
<reference evidence="2" key="1">
    <citation type="submission" date="2021-06" db="EMBL/GenBank/DDBJ databases">
        <title>44 bacteria genomes isolated from Dapeng, Shenzhen.</title>
        <authorList>
            <person name="Zheng W."/>
            <person name="Yu S."/>
            <person name="Huang Y."/>
        </authorList>
    </citation>
    <scope>NUCLEOTIDE SEQUENCE</scope>
    <source>
        <strain evidence="2">DP5N28-2</strain>
    </source>
</reference>
<dbReference type="SUPFAM" id="SSF103088">
    <property type="entry name" value="OmpA-like"/>
    <property type="match status" value="1"/>
</dbReference>
<keyword evidence="1" id="KW-0812">Transmembrane</keyword>
<evidence type="ECO:0000313" key="2">
    <source>
        <dbReference type="EMBL" id="MBY5957071.1"/>
    </source>
</evidence>
<dbReference type="AlphaFoldDB" id="A0A953L9X4"/>
<name>A0A953L9X4_9BACT</name>
<comment type="caution">
    <text evidence="2">The sequence shown here is derived from an EMBL/GenBank/DDBJ whole genome shotgun (WGS) entry which is preliminary data.</text>
</comment>
<dbReference type="Proteomes" id="UP000753961">
    <property type="component" value="Unassembled WGS sequence"/>
</dbReference>